<gene>
    <name evidence="1" type="ORF">B9479_004206</name>
</gene>
<comment type="caution">
    <text evidence="1">The sequence shown here is derived from an EMBL/GenBank/DDBJ whole genome shotgun (WGS) entry which is preliminary data.</text>
</comment>
<organism evidence="1 2">
    <name type="scientific">Cryptococcus floricola</name>
    <dbReference type="NCBI Taxonomy" id="2591691"/>
    <lineage>
        <taxon>Eukaryota</taxon>
        <taxon>Fungi</taxon>
        <taxon>Dikarya</taxon>
        <taxon>Basidiomycota</taxon>
        <taxon>Agaricomycotina</taxon>
        <taxon>Tremellomycetes</taxon>
        <taxon>Tremellales</taxon>
        <taxon>Cryptococcaceae</taxon>
        <taxon>Cryptococcus</taxon>
    </lineage>
</organism>
<keyword evidence="2" id="KW-1185">Reference proteome</keyword>
<dbReference type="Proteomes" id="UP000322245">
    <property type="component" value="Unassembled WGS sequence"/>
</dbReference>
<dbReference type="AlphaFoldDB" id="A0A5D3AWN5"/>
<dbReference type="EMBL" id="NIDF01000045">
    <property type="protein sequence ID" value="TYJ55168.1"/>
    <property type="molecule type" value="Genomic_DNA"/>
</dbReference>
<proteinExistence type="predicted"/>
<sequence length="64" mass="7092">MYCTVIMVVVSVIPSANLKWLINNWAKKANPLPFFSAQRLSLLWFLINIFRGAALLAKGLAADA</sequence>
<accession>A0A5D3AWN5</accession>
<name>A0A5D3AWN5_9TREE</name>
<protein>
    <submittedName>
        <fullName evidence="1">Uncharacterized protein</fullName>
    </submittedName>
</protein>
<evidence type="ECO:0000313" key="2">
    <source>
        <dbReference type="Proteomes" id="UP000322245"/>
    </source>
</evidence>
<evidence type="ECO:0000313" key="1">
    <source>
        <dbReference type="EMBL" id="TYJ55168.1"/>
    </source>
</evidence>
<reference evidence="1 2" key="1">
    <citation type="submission" date="2017-05" db="EMBL/GenBank/DDBJ databases">
        <title>The Genome Sequence of Tsuchiyaea wingfieldii DSM 27421.</title>
        <authorList>
            <person name="Cuomo C."/>
            <person name="Passer A."/>
            <person name="Billmyre B."/>
            <person name="Heitman J."/>
        </authorList>
    </citation>
    <scope>NUCLEOTIDE SEQUENCE [LARGE SCALE GENOMIC DNA]</scope>
    <source>
        <strain evidence="1 2">DSM 27421</strain>
    </source>
</reference>